<name>A0AAN7PDX6_9COLE</name>
<gene>
    <name evidence="1" type="ORF">RN001_006302</name>
</gene>
<accession>A0AAN7PDX6</accession>
<dbReference type="AlphaFoldDB" id="A0AAN7PDX6"/>
<dbReference type="Proteomes" id="UP001353858">
    <property type="component" value="Unassembled WGS sequence"/>
</dbReference>
<sequence length="67" mass="7580">MVNRVSLVSGKDMRTCIFNQLSDVLAPEVGHLCSWAGRNNNYSIQNTIITKILLDATRKNFPETKKK</sequence>
<evidence type="ECO:0000313" key="2">
    <source>
        <dbReference type="Proteomes" id="UP001353858"/>
    </source>
</evidence>
<reference evidence="2" key="1">
    <citation type="submission" date="2023-01" db="EMBL/GenBank/DDBJ databases">
        <title>Key to firefly adult light organ development and bioluminescence: homeobox transcription factors regulate luciferase expression and transportation to peroxisome.</title>
        <authorList>
            <person name="Fu X."/>
        </authorList>
    </citation>
    <scope>NUCLEOTIDE SEQUENCE [LARGE SCALE GENOMIC DNA]</scope>
</reference>
<keyword evidence="2" id="KW-1185">Reference proteome</keyword>
<comment type="caution">
    <text evidence="1">The sequence shown here is derived from an EMBL/GenBank/DDBJ whole genome shotgun (WGS) entry which is preliminary data.</text>
</comment>
<evidence type="ECO:0008006" key="3">
    <source>
        <dbReference type="Google" id="ProtNLM"/>
    </source>
</evidence>
<proteinExistence type="predicted"/>
<protein>
    <recommendedName>
        <fullName evidence="3">DUF4806 domain-containing protein</fullName>
    </recommendedName>
</protein>
<dbReference type="EMBL" id="JARPUR010000002">
    <property type="protein sequence ID" value="KAK4882983.1"/>
    <property type="molecule type" value="Genomic_DNA"/>
</dbReference>
<evidence type="ECO:0000313" key="1">
    <source>
        <dbReference type="EMBL" id="KAK4882983.1"/>
    </source>
</evidence>
<organism evidence="1 2">
    <name type="scientific">Aquatica leii</name>
    <dbReference type="NCBI Taxonomy" id="1421715"/>
    <lineage>
        <taxon>Eukaryota</taxon>
        <taxon>Metazoa</taxon>
        <taxon>Ecdysozoa</taxon>
        <taxon>Arthropoda</taxon>
        <taxon>Hexapoda</taxon>
        <taxon>Insecta</taxon>
        <taxon>Pterygota</taxon>
        <taxon>Neoptera</taxon>
        <taxon>Endopterygota</taxon>
        <taxon>Coleoptera</taxon>
        <taxon>Polyphaga</taxon>
        <taxon>Elateriformia</taxon>
        <taxon>Elateroidea</taxon>
        <taxon>Lampyridae</taxon>
        <taxon>Luciolinae</taxon>
        <taxon>Aquatica</taxon>
    </lineage>
</organism>